<name>A0A0M9GP34_9HYPH</name>
<dbReference type="Pfam" id="PF02685">
    <property type="entry name" value="Glucokinase"/>
    <property type="match status" value="1"/>
</dbReference>
<dbReference type="GO" id="GO:0005536">
    <property type="term" value="F:D-glucose binding"/>
    <property type="evidence" value="ECO:0007669"/>
    <property type="project" value="InterPro"/>
</dbReference>
<gene>
    <name evidence="3" type="primary">glk</name>
    <name evidence="5" type="ORF">SU32_04760</name>
</gene>
<dbReference type="AlphaFoldDB" id="A0A0M9GP34"/>
<keyword evidence="3" id="KW-0547">Nucleotide-binding</keyword>
<dbReference type="Gene3D" id="3.30.420.40">
    <property type="match status" value="1"/>
</dbReference>
<dbReference type="CDD" id="cd24008">
    <property type="entry name" value="ASKHA_NBD_GLK"/>
    <property type="match status" value="1"/>
</dbReference>
<comment type="catalytic activity">
    <reaction evidence="3">
        <text>D-glucose + ATP = D-glucose 6-phosphate + ADP + H(+)</text>
        <dbReference type="Rhea" id="RHEA:17825"/>
        <dbReference type="ChEBI" id="CHEBI:4167"/>
        <dbReference type="ChEBI" id="CHEBI:15378"/>
        <dbReference type="ChEBI" id="CHEBI:30616"/>
        <dbReference type="ChEBI" id="CHEBI:61548"/>
        <dbReference type="ChEBI" id="CHEBI:456216"/>
        <dbReference type="EC" id="2.7.1.2"/>
    </reaction>
</comment>
<evidence type="ECO:0000313" key="5">
    <source>
        <dbReference type="EMBL" id="KPB02079.1"/>
    </source>
</evidence>
<dbReference type="GO" id="GO:0005524">
    <property type="term" value="F:ATP binding"/>
    <property type="evidence" value="ECO:0007669"/>
    <property type="project" value="UniProtKB-UniRule"/>
</dbReference>
<evidence type="ECO:0000256" key="2">
    <source>
        <dbReference type="ARBA" id="ARBA00022777"/>
    </source>
</evidence>
<dbReference type="HAMAP" id="MF_00524">
    <property type="entry name" value="Glucokinase"/>
    <property type="match status" value="1"/>
</dbReference>
<evidence type="ECO:0000256" key="1">
    <source>
        <dbReference type="ARBA" id="ARBA00022679"/>
    </source>
</evidence>
<evidence type="ECO:0000313" key="6">
    <source>
        <dbReference type="Proteomes" id="UP000038011"/>
    </source>
</evidence>
<keyword evidence="6" id="KW-1185">Reference proteome</keyword>
<comment type="similarity">
    <text evidence="3 4">Belongs to the bacterial glucokinase family.</text>
</comment>
<sequence length="343" mass="36989">MPSHSHVSPTALPFPILIADIGGTNARFSIVVDSYAEPKTFEPIKTKDYPSLDAAIQSHVLDRTSLLPRAAVLAVAGPTDGDEIDLTNNHWVVKPEQMIEQFGLQNIIVLNDYEAQALAIVALEDEHLKKLGNGEKAERSNCVILGPGTGLGMAGLIHAANTWIPVAGEGGHIDLGPQTDRDLEIFPHLERIGGRVTGEQILCGRGLVNLYQAVAKANGKEPQFTTPEDVTAAAKDKSDPVAVETISLFSEYLGRVAGDLALIFMAKGGVYLTGGITQKILSIFDEERFRAAFENKAPHSEIISAMPTFAILHEQAPLAGLTAYARTPVRFGVSLDRRHWCAE</sequence>
<keyword evidence="2 3" id="KW-0418">Kinase</keyword>
<keyword evidence="1 3" id="KW-0808">Transferase</keyword>
<keyword evidence="3" id="KW-0067">ATP-binding</keyword>
<dbReference type="PANTHER" id="PTHR47690:SF1">
    <property type="entry name" value="GLUCOKINASE"/>
    <property type="match status" value="1"/>
</dbReference>
<comment type="caution">
    <text evidence="5">The sequence shown here is derived from an EMBL/GenBank/DDBJ whole genome shotgun (WGS) entry which is preliminary data.</text>
</comment>
<dbReference type="EC" id="2.7.1.2" evidence="3"/>
<dbReference type="EMBL" id="JXMU01000005">
    <property type="protein sequence ID" value="KPB02079.1"/>
    <property type="molecule type" value="Genomic_DNA"/>
</dbReference>
<comment type="subcellular location">
    <subcellularLocation>
        <location evidence="3">Cytoplasm</location>
    </subcellularLocation>
</comment>
<dbReference type="PANTHER" id="PTHR47690">
    <property type="entry name" value="GLUCOKINASE"/>
    <property type="match status" value="1"/>
</dbReference>
<dbReference type="NCBIfam" id="TIGR00749">
    <property type="entry name" value="glk"/>
    <property type="match status" value="1"/>
</dbReference>
<dbReference type="InterPro" id="IPR043129">
    <property type="entry name" value="ATPase_NBD"/>
</dbReference>
<keyword evidence="3" id="KW-0963">Cytoplasm</keyword>
<dbReference type="Gene3D" id="3.40.367.20">
    <property type="match status" value="1"/>
</dbReference>
<dbReference type="InterPro" id="IPR050201">
    <property type="entry name" value="Bacterial_glucokinase"/>
</dbReference>
<protein>
    <recommendedName>
        <fullName evidence="3">Glucokinase</fullName>
        <ecNumber evidence="3">2.7.1.2</ecNumber>
    </recommendedName>
    <alternativeName>
        <fullName evidence="3">Glucose kinase</fullName>
    </alternativeName>
</protein>
<dbReference type="STRING" id="1514904.SU32_04760"/>
<dbReference type="GO" id="GO:0004340">
    <property type="term" value="F:glucokinase activity"/>
    <property type="evidence" value="ECO:0007669"/>
    <property type="project" value="UniProtKB-UniRule"/>
</dbReference>
<reference evidence="5 6" key="1">
    <citation type="submission" date="2015-01" db="EMBL/GenBank/DDBJ databases">
        <title>Ahrensia donghaiensis sp. nov., a novel dimethylsulphoniopropionate-cleavage bacterium isolated from seawater and emended descriptions of the genus Ahrensia and Ahrensia kielensis.</title>
        <authorList>
            <person name="Liu J."/>
        </authorList>
    </citation>
    <scope>NUCLEOTIDE SEQUENCE [LARGE SCALE GENOMIC DNA]</scope>
    <source>
        <strain evidence="5 6">LZD062</strain>
    </source>
</reference>
<dbReference type="RefSeq" id="WP_053998205.1">
    <property type="nucleotide sequence ID" value="NZ_JXMU01000005.1"/>
</dbReference>
<dbReference type="NCBIfam" id="NF001417">
    <property type="entry name" value="PRK00292.1-4"/>
    <property type="match status" value="1"/>
</dbReference>
<dbReference type="InterPro" id="IPR003836">
    <property type="entry name" value="Glucokinase"/>
</dbReference>
<proteinExistence type="inferred from homology"/>
<evidence type="ECO:0000256" key="4">
    <source>
        <dbReference type="RuleBase" id="RU004046"/>
    </source>
</evidence>
<accession>A0A0M9GP34</accession>
<dbReference type="Proteomes" id="UP000038011">
    <property type="component" value="Unassembled WGS sequence"/>
</dbReference>
<evidence type="ECO:0000256" key="3">
    <source>
        <dbReference type="HAMAP-Rule" id="MF_00524"/>
    </source>
</evidence>
<dbReference type="OrthoDB" id="9800595at2"/>
<organism evidence="5 6">
    <name type="scientific">Ahrensia marina</name>
    <dbReference type="NCBI Taxonomy" id="1514904"/>
    <lineage>
        <taxon>Bacteria</taxon>
        <taxon>Pseudomonadati</taxon>
        <taxon>Pseudomonadota</taxon>
        <taxon>Alphaproteobacteria</taxon>
        <taxon>Hyphomicrobiales</taxon>
        <taxon>Ahrensiaceae</taxon>
        <taxon>Ahrensia</taxon>
    </lineage>
</organism>
<dbReference type="GO" id="GO:0006096">
    <property type="term" value="P:glycolytic process"/>
    <property type="evidence" value="ECO:0007669"/>
    <property type="project" value="UniProtKB-UniRule"/>
</dbReference>
<dbReference type="GO" id="GO:0005829">
    <property type="term" value="C:cytosol"/>
    <property type="evidence" value="ECO:0007669"/>
    <property type="project" value="TreeGrafter"/>
</dbReference>
<feature type="binding site" evidence="3">
    <location>
        <begin position="19"/>
        <end position="24"/>
    </location>
    <ligand>
        <name>ATP</name>
        <dbReference type="ChEBI" id="CHEBI:30616"/>
    </ligand>
</feature>
<dbReference type="PATRIC" id="fig|1514904.3.peg.2942"/>
<dbReference type="SUPFAM" id="SSF53067">
    <property type="entry name" value="Actin-like ATPase domain"/>
    <property type="match status" value="1"/>
</dbReference>
<keyword evidence="3" id="KW-0324">Glycolysis</keyword>